<protein>
    <submittedName>
        <fullName evidence="1">Uncharacterized protein</fullName>
    </submittedName>
</protein>
<dbReference type="OrthoDB" id="1000367at2759"/>
<proteinExistence type="predicted"/>
<dbReference type="Proteomes" id="UP000593573">
    <property type="component" value="Unassembled WGS sequence"/>
</dbReference>
<keyword evidence="2" id="KW-1185">Reference proteome</keyword>
<evidence type="ECO:0000313" key="2">
    <source>
        <dbReference type="Proteomes" id="UP000593573"/>
    </source>
</evidence>
<comment type="caution">
    <text evidence="1">The sequence shown here is derived from an EMBL/GenBank/DDBJ whole genome shotgun (WGS) entry which is preliminary data.</text>
</comment>
<name>A0A7J8W5N9_9ROSI</name>
<reference evidence="1 2" key="1">
    <citation type="journal article" date="2019" name="Genome Biol. Evol.">
        <title>Insights into the evolution of the New World diploid cottons (Gossypium, subgenus Houzingenia) based on genome sequencing.</title>
        <authorList>
            <person name="Grover C.E."/>
            <person name="Arick M.A. 2nd"/>
            <person name="Thrash A."/>
            <person name="Conover J.L."/>
            <person name="Sanders W.S."/>
            <person name="Peterson D.G."/>
            <person name="Frelichowski J.E."/>
            <person name="Scheffler J.A."/>
            <person name="Scheffler B.E."/>
            <person name="Wendel J.F."/>
        </authorList>
    </citation>
    <scope>NUCLEOTIDE SEQUENCE [LARGE SCALE GENOMIC DNA]</scope>
    <source>
        <strain evidence="1">57</strain>
        <tissue evidence="1">Leaf</tissue>
    </source>
</reference>
<evidence type="ECO:0000313" key="1">
    <source>
        <dbReference type="EMBL" id="MBA0669964.1"/>
    </source>
</evidence>
<organism evidence="1 2">
    <name type="scientific">Gossypium klotzschianum</name>
    <dbReference type="NCBI Taxonomy" id="34286"/>
    <lineage>
        <taxon>Eukaryota</taxon>
        <taxon>Viridiplantae</taxon>
        <taxon>Streptophyta</taxon>
        <taxon>Embryophyta</taxon>
        <taxon>Tracheophyta</taxon>
        <taxon>Spermatophyta</taxon>
        <taxon>Magnoliopsida</taxon>
        <taxon>eudicotyledons</taxon>
        <taxon>Gunneridae</taxon>
        <taxon>Pentapetalae</taxon>
        <taxon>rosids</taxon>
        <taxon>malvids</taxon>
        <taxon>Malvales</taxon>
        <taxon>Malvaceae</taxon>
        <taxon>Malvoideae</taxon>
        <taxon>Gossypium</taxon>
    </lineage>
</organism>
<accession>A0A7J8W5N9</accession>
<gene>
    <name evidence="1" type="ORF">Goklo_024190</name>
</gene>
<dbReference type="EMBL" id="JABFAB010234737">
    <property type="protein sequence ID" value="MBA0669964.1"/>
    <property type="molecule type" value="Genomic_DNA"/>
</dbReference>
<sequence>MATTMALSTRIEELDVKLALCRAAVRERVSSAALSYEDVPKPKEFMGTKSTYDMDNFLWKMENYFRRTIDKR</sequence>
<dbReference type="AlphaFoldDB" id="A0A7J8W5N9"/>